<dbReference type="PANTHER" id="PTHR40465:SF1">
    <property type="entry name" value="DUF6534 DOMAIN-CONTAINING PROTEIN"/>
    <property type="match status" value="1"/>
</dbReference>
<keyword evidence="2" id="KW-0472">Membrane</keyword>
<feature type="transmembrane region" description="Helical" evidence="2">
    <location>
        <begin position="138"/>
        <end position="160"/>
    </location>
</feature>
<feature type="domain" description="DUF6534" evidence="3">
    <location>
        <begin position="78"/>
        <end position="164"/>
    </location>
</feature>
<evidence type="ECO:0000256" key="1">
    <source>
        <dbReference type="SAM" id="MobiDB-lite"/>
    </source>
</evidence>
<comment type="caution">
    <text evidence="4">The sequence shown here is derived from an EMBL/GenBank/DDBJ whole genome shotgun (WGS) entry which is preliminary data.</text>
</comment>
<sequence>MGDVTINGLTGAIVQAFFVYRIWVFSKGNVPVMLFLSAMVLTLLILQFVFAGIGNTKYPRFEDMGGLLGLNLAINSLTAVADVSITVAVCYYLGRSKTGFATSETMLNRITVLAVNTGAITSVWTIVILITYLSLPGYYVYFGMYLVIGRLYANSLLATLNARQKLRSMVESAQDAYNLGQFSQRCGPGNETTGAVQVHMNIETVKDLEANQDDESSSGGYFSPEKGR</sequence>
<accession>A0AAW0EF20</accession>
<proteinExistence type="predicted"/>
<feature type="transmembrane region" description="Helical" evidence="2">
    <location>
        <begin position="32"/>
        <end position="53"/>
    </location>
</feature>
<dbReference type="Proteomes" id="UP001383192">
    <property type="component" value="Unassembled WGS sequence"/>
</dbReference>
<reference evidence="4 5" key="1">
    <citation type="submission" date="2024-01" db="EMBL/GenBank/DDBJ databases">
        <title>A draft genome for a cacao thread blight-causing isolate of Paramarasmius palmivorus.</title>
        <authorList>
            <person name="Baruah I.K."/>
            <person name="Bukari Y."/>
            <person name="Amoako-Attah I."/>
            <person name="Meinhardt L.W."/>
            <person name="Bailey B.A."/>
            <person name="Cohen S.P."/>
        </authorList>
    </citation>
    <scope>NUCLEOTIDE SEQUENCE [LARGE SCALE GENOMIC DNA]</scope>
    <source>
        <strain evidence="4 5">GH-12</strain>
    </source>
</reference>
<keyword evidence="2" id="KW-0812">Transmembrane</keyword>
<keyword evidence="2" id="KW-1133">Transmembrane helix</keyword>
<feature type="transmembrane region" description="Helical" evidence="2">
    <location>
        <begin position="106"/>
        <end position="132"/>
    </location>
</feature>
<dbReference type="AlphaFoldDB" id="A0AAW0EF20"/>
<evidence type="ECO:0000256" key="2">
    <source>
        <dbReference type="SAM" id="Phobius"/>
    </source>
</evidence>
<dbReference type="Pfam" id="PF20152">
    <property type="entry name" value="DUF6534"/>
    <property type="match status" value="1"/>
</dbReference>
<feature type="region of interest" description="Disordered" evidence="1">
    <location>
        <begin position="209"/>
        <end position="228"/>
    </location>
</feature>
<protein>
    <recommendedName>
        <fullName evidence="3">DUF6534 domain-containing protein</fullName>
    </recommendedName>
</protein>
<dbReference type="EMBL" id="JAYKXP010000001">
    <property type="protein sequence ID" value="KAK7062917.1"/>
    <property type="molecule type" value="Genomic_DNA"/>
</dbReference>
<organism evidence="4 5">
    <name type="scientific">Paramarasmius palmivorus</name>
    <dbReference type="NCBI Taxonomy" id="297713"/>
    <lineage>
        <taxon>Eukaryota</taxon>
        <taxon>Fungi</taxon>
        <taxon>Dikarya</taxon>
        <taxon>Basidiomycota</taxon>
        <taxon>Agaricomycotina</taxon>
        <taxon>Agaricomycetes</taxon>
        <taxon>Agaricomycetidae</taxon>
        <taxon>Agaricales</taxon>
        <taxon>Marasmiineae</taxon>
        <taxon>Marasmiaceae</taxon>
        <taxon>Paramarasmius</taxon>
    </lineage>
</organism>
<dbReference type="InterPro" id="IPR045339">
    <property type="entry name" value="DUF6534"/>
</dbReference>
<evidence type="ECO:0000313" key="4">
    <source>
        <dbReference type="EMBL" id="KAK7062917.1"/>
    </source>
</evidence>
<evidence type="ECO:0000313" key="5">
    <source>
        <dbReference type="Proteomes" id="UP001383192"/>
    </source>
</evidence>
<feature type="transmembrane region" description="Helical" evidence="2">
    <location>
        <begin position="6"/>
        <end position="25"/>
    </location>
</feature>
<feature type="transmembrane region" description="Helical" evidence="2">
    <location>
        <begin position="73"/>
        <end position="94"/>
    </location>
</feature>
<evidence type="ECO:0000259" key="3">
    <source>
        <dbReference type="Pfam" id="PF20152"/>
    </source>
</evidence>
<dbReference type="PANTHER" id="PTHR40465">
    <property type="entry name" value="CHROMOSOME 1, WHOLE GENOME SHOTGUN SEQUENCE"/>
    <property type="match status" value="1"/>
</dbReference>
<keyword evidence="5" id="KW-1185">Reference proteome</keyword>
<name>A0AAW0EF20_9AGAR</name>
<gene>
    <name evidence="4" type="ORF">VNI00_000415</name>
</gene>